<evidence type="ECO:0000256" key="2">
    <source>
        <dbReference type="ARBA" id="ARBA00022723"/>
    </source>
</evidence>
<evidence type="ECO:0000256" key="5">
    <source>
        <dbReference type="SAM" id="MobiDB-lite"/>
    </source>
</evidence>
<dbReference type="InParanoid" id="G4TCQ0"/>
<dbReference type="PROSITE" id="PS50048">
    <property type="entry name" value="ZN2_CY6_FUNGAL_2"/>
    <property type="match status" value="1"/>
</dbReference>
<feature type="compositionally biased region" description="Polar residues" evidence="5">
    <location>
        <begin position="749"/>
        <end position="760"/>
    </location>
</feature>
<dbReference type="GO" id="GO:0003677">
    <property type="term" value="F:DNA binding"/>
    <property type="evidence" value="ECO:0007669"/>
    <property type="project" value="InterPro"/>
</dbReference>
<dbReference type="Proteomes" id="UP000007148">
    <property type="component" value="Unassembled WGS sequence"/>
</dbReference>
<feature type="region of interest" description="Disordered" evidence="5">
    <location>
        <begin position="809"/>
        <end position="861"/>
    </location>
</feature>
<evidence type="ECO:0000256" key="3">
    <source>
        <dbReference type="ARBA" id="ARBA00023242"/>
    </source>
</evidence>
<dbReference type="InterPro" id="IPR050613">
    <property type="entry name" value="Sec_Metabolite_Reg"/>
</dbReference>
<proteinExistence type="predicted"/>
<organism evidence="7 8">
    <name type="scientific">Serendipita indica (strain DSM 11827)</name>
    <name type="common">Root endophyte fungus</name>
    <name type="synonym">Piriformospora indica</name>
    <dbReference type="NCBI Taxonomy" id="1109443"/>
    <lineage>
        <taxon>Eukaryota</taxon>
        <taxon>Fungi</taxon>
        <taxon>Dikarya</taxon>
        <taxon>Basidiomycota</taxon>
        <taxon>Agaricomycotina</taxon>
        <taxon>Agaricomycetes</taxon>
        <taxon>Sebacinales</taxon>
        <taxon>Serendipitaceae</taxon>
        <taxon>Serendipita</taxon>
    </lineage>
</organism>
<dbReference type="HOGENOM" id="CLU_007340_4_2_1"/>
<evidence type="ECO:0000259" key="6">
    <source>
        <dbReference type="PROSITE" id="PS50048"/>
    </source>
</evidence>
<comment type="caution">
    <text evidence="7">The sequence shown here is derived from an EMBL/GenBank/DDBJ whole genome shotgun (WGS) entry which is preliminary data.</text>
</comment>
<feature type="coiled-coil region" evidence="4">
    <location>
        <begin position="84"/>
        <end position="111"/>
    </location>
</feature>
<dbReference type="PANTHER" id="PTHR31001">
    <property type="entry name" value="UNCHARACTERIZED TRANSCRIPTIONAL REGULATORY PROTEIN"/>
    <property type="match status" value="1"/>
</dbReference>
<evidence type="ECO:0000256" key="1">
    <source>
        <dbReference type="ARBA" id="ARBA00004123"/>
    </source>
</evidence>
<name>G4TCQ0_SERID</name>
<accession>G4TCQ0</accession>
<dbReference type="GO" id="GO:0006351">
    <property type="term" value="P:DNA-templated transcription"/>
    <property type="evidence" value="ECO:0007669"/>
    <property type="project" value="InterPro"/>
</dbReference>
<dbReference type="CDD" id="cd12148">
    <property type="entry name" value="fungal_TF_MHR"/>
    <property type="match status" value="1"/>
</dbReference>
<feature type="region of interest" description="Disordered" evidence="5">
    <location>
        <begin position="685"/>
        <end position="711"/>
    </location>
</feature>
<evidence type="ECO:0000256" key="4">
    <source>
        <dbReference type="SAM" id="Coils"/>
    </source>
</evidence>
<evidence type="ECO:0000313" key="8">
    <source>
        <dbReference type="Proteomes" id="UP000007148"/>
    </source>
</evidence>
<dbReference type="STRING" id="1109443.G4TCQ0"/>
<feature type="domain" description="Zn(2)-C6 fungal-type" evidence="6">
    <location>
        <begin position="38"/>
        <end position="67"/>
    </location>
</feature>
<dbReference type="InterPro" id="IPR001138">
    <property type="entry name" value="Zn2Cys6_DnaBD"/>
</dbReference>
<evidence type="ECO:0000313" key="7">
    <source>
        <dbReference type="EMBL" id="CCA69093.1"/>
    </source>
</evidence>
<keyword evidence="3" id="KW-0539">Nucleus</keyword>
<keyword evidence="4" id="KW-0175">Coiled coil</keyword>
<dbReference type="OrthoDB" id="424974at2759"/>
<dbReference type="GO" id="GO:0000981">
    <property type="term" value="F:DNA-binding transcription factor activity, RNA polymerase II-specific"/>
    <property type="evidence" value="ECO:0007669"/>
    <property type="project" value="InterPro"/>
</dbReference>
<feature type="compositionally biased region" description="Low complexity" evidence="5">
    <location>
        <begin position="826"/>
        <end position="858"/>
    </location>
</feature>
<dbReference type="SMART" id="SM00906">
    <property type="entry name" value="Fungal_trans"/>
    <property type="match status" value="1"/>
</dbReference>
<sequence length="931" mass="101057">MATSAIIDLGMAPIADDHARARAEKSEGGPGPASKAKNCAECRRMKLKCSRTIPCQNCIRRGCASLCPDGSLVSKGNRLILANTEDLHARIETLSSRIRDLESALSSLHAKHSDEPHPLLTRDQLLTGTIRKEEEDPHEVPVTSFGSLMLGGDGTSKFFGATSGAEWTVPLEDDTPEEGYACVPVSVTNALANQIQGSQGGITGGSHGVPTSLSNPFGTVANLDVISQSFPHSVDRSMLDIPALKRLVIQELPPREKAISLINLYYARVAWEFDPVPRKRLIEEVFGPCYDNLQNPPISGHAMALLYAVFGLGMFHNPEQSNYGALAHQFIVLSRACLATECIYVHTSITAIDALILHIQYFDMSDDPGGGAKAWAALGTTLKLAQSLGLHREPSMWNLSKEEIQRRRRTMWELVAYDLWFSLHFGRPPMISRQHFDVELPMDAPELEVADTNFHRGKHYFTQVCLWPVLDLSLGVKGTYAAVLKMDKRLRDWVLPVHMQANVCAPPDDSQTGLIFQRTLMFIAREITLMCLHRPYFACALLEPPFDPLRSKYSRSVLAAYASACAILNRIRTLYAREPIIIVRFSIFWTHSFSAAMTLGAIASRAPDSPLASTALVEFDHAVEMFDRAKHGYRAGRLLPVLQELKVKAHAAVDSYRSGTWQRPSGKDAGLFPGLGGAKAELYHTRQQRDRGVSKSPSNGPSPPSIDDVEGAGIMSSLGAVKVNTLDAYFQSFGQPSPAASTAPGLSIDTGNQSSPATSSSIYQIPMEVPSSDAFLHGVLTGDWGGMKPLDSAPGNPYDLLQVPPQQHNYNTSVSPQYYATPPLGPQGLQGQQNFTTLGHSPFSDPGSSDSGNSLSGSTPGMLNYDTRPALLQALAEPQIGSTAYGPSFTPQGFAESQQQQTALSGASGGEAATILWEDFLRDLGTGFNAR</sequence>
<dbReference type="EMBL" id="CAFZ01000047">
    <property type="protein sequence ID" value="CCA69093.1"/>
    <property type="molecule type" value="Genomic_DNA"/>
</dbReference>
<dbReference type="Gene3D" id="4.10.240.10">
    <property type="entry name" value="Zn(2)-C6 fungal-type DNA-binding domain"/>
    <property type="match status" value="1"/>
</dbReference>
<dbReference type="InterPro" id="IPR036864">
    <property type="entry name" value="Zn2-C6_fun-type_DNA-bd_sf"/>
</dbReference>
<protein>
    <recommendedName>
        <fullName evidence="6">Zn(2)-C6 fungal-type domain-containing protein</fullName>
    </recommendedName>
</protein>
<gene>
    <name evidence="7" type="ORF">PIIN_02993</name>
</gene>
<reference evidence="7 8" key="1">
    <citation type="journal article" date="2011" name="PLoS Pathog.">
        <title>Endophytic Life Strategies Decoded by Genome and Transcriptome Analyses of the Mutualistic Root Symbiont Piriformospora indica.</title>
        <authorList>
            <person name="Zuccaro A."/>
            <person name="Lahrmann U."/>
            <person name="Guldener U."/>
            <person name="Langen G."/>
            <person name="Pfiffi S."/>
            <person name="Biedenkopf D."/>
            <person name="Wong P."/>
            <person name="Samans B."/>
            <person name="Grimm C."/>
            <person name="Basiewicz M."/>
            <person name="Murat C."/>
            <person name="Martin F."/>
            <person name="Kogel K.H."/>
        </authorList>
    </citation>
    <scope>NUCLEOTIDE SEQUENCE [LARGE SCALE GENOMIC DNA]</scope>
    <source>
        <strain evidence="7 8">DSM 11827</strain>
    </source>
</reference>
<keyword evidence="2" id="KW-0479">Metal-binding</keyword>
<dbReference type="InterPro" id="IPR007219">
    <property type="entry name" value="XnlR_reg_dom"/>
</dbReference>
<keyword evidence="8" id="KW-1185">Reference proteome</keyword>
<feature type="compositionally biased region" description="Polar residues" evidence="5">
    <location>
        <begin position="809"/>
        <end position="818"/>
    </location>
</feature>
<dbReference type="GO" id="GO:0005634">
    <property type="term" value="C:nucleus"/>
    <property type="evidence" value="ECO:0007669"/>
    <property type="project" value="UniProtKB-SubCell"/>
</dbReference>
<dbReference type="PANTHER" id="PTHR31001:SF56">
    <property type="entry name" value="ZN(2)-C6 FUNGAL-TYPE DOMAIN-CONTAINING PROTEIN"/>
    <property type="match status" value="1"/>
</dbReference>
<dbReference type="OMA" id="VSSHEMA"/>
<feature type="region of interest" description="Disordered" evidence="5">
    <location>
        <begin position="739"/>
        <end position="760"/>
    </location>
</feature>
<dbReference type="eggNOG" id="ENOG502RYE1">
    <property type="taxonomic scope" value="Eukaryota"/>
</dbReference>
<dbReference type="CDD" id="cd00067">
    <property type="entry name" value="GAL4"/>
    <property type="match status" value="1"/>
</dbReference>
<feature type="region of interest" description="Disordered" evidence="5">
    <location>
        <begin position="882"/>
        <end position="906"/>
    </location>
</feature>
<dbReference type="AlphaFoldDB" id="G4TCQ0"/>
<dbReference type="GO" id="GO:0008270">
    <property type="term" value="F:zinc ion binding"/>
    <property type="evidence" value="ECO:0007669"/>
    <property type="project" value="InterPro"/>
</dbReference>
<comment type="subcellular location">
    <subcellularLocation>
        <location evidence="1">Nucleus</location>
    </subcellularLocation>
</comment>
<dbReference type="Pfam" id="PF04082">
    <property type="entry name" value="Fungal_trans"/>
    <property type="match status" value="1"/>
</dbReference>
<feature type="compositionally biased region" description="Polar residues" evidence="5">
    <location>
        <begin position="889"/>
        <end position="905"/>
    </location>
</feature>
<dbReference type="SMART" id="SM00066">
    <property type="entry name" value="GAL4"/>
    <property type="match status" value="1"/>
</dbReference>